<keyword evidence="1" id="KW-0175">Coiled coil</keyword>
<gene>
    <name evidence="4" type="ORF">LTR09_005975</name>
</gene>
<proteinExistence type="predicted"/>
<dbReference type="AlphaFoldDB" id="A0AAJ0DFL0"/>
<sequence>MSSFRFTLLMDRPFAPLKGRIPWAYTYYETLASKPSVVYVRDVTATPVLRIATAASNFTAAPQPSEVPAFAQIIDHMPIFDNSTISATVLSRTLRNAILSPCFSLLAFATLIILVFILVYRVAELSYFDIDGYTTEPIEEATPSTNTTSENKPRPVRELPFDADTETKLLAIATAACNYVAENSRQYWEAKFGTVSAELKVKKQELETSEKLVKLLRSQLTEKGEELTAAEVKLMEKEQETEDKDGALKEVQQELKITKDEHRQIQGEVDQKNGALTVKEDELKTMRGGLKEATQKLKVEHQKTEKSAKELKKKTDELDDKNEEVKAKNEQIEKQIAEINELTKMKGGLKLKDGLLKKQGDELEKRDQELKAMDKALKKQNGELSALAKAKRELKAREDELMQQNQDLEKKDKQLREKNDDIGKLMNMESEIIGMRDVIAEMKEELTSATAEVTTMQELLATTDALSVENAEVTSTAGSATLEEEIDHASNMSSEVTTSAQMAVSENYMTDAAAMSPPISTDPSTSCDFFDTAIGTAALTTVKLPKPTPTQTPTPTSSPAEGMQDTEPDCSAKTLDSATALSDSQSSAGAPATSSAAAFSTDFKHSHVLDANMKKTSLEDSIWARAAKSSTDGQQGHVSDAQTNKTATGFTDKVKKSSMHDSIWASPEVPSTDGQQGHVVETETCKTTTELTDKVEKSPISGLMRAVRGEEVGDVEENVSEADRMDIDVELDGGEAMTALESGGGQGFASQGILDGDASMAQQYEGLIQYGRQEEQGWQSRDNRGGSSTTRGRRKLRVKAEFCKRLAADGLTQKEIDVRCHERYG</sequence>
<feature type="region of interest" description="Disordered" evidence="2">
    <location>
        <begin position="772"/>
        <end position="793"/>
    </location>
</feature>
<evidence type="ECO:0000256" key="1">
    <source>
        <dbReference type="SAM" id="Coils"/>
    </source>
</evidence>
<feature type="compositionally biased region" description="Polar residues" evidence="2">
    <location>
        <begin position="574"/>
        <end position="583"/>
    </location>
</feature>
<feature type="transmembrane region" description="Helical" evidence="3">
    <location>
        <begin position="98"/>
        <end position="120"/>
    </location>
</feature>
<dbReference type="EMBL" id="JAWDJX010000018">
    <property type="protein sequence ID" value="KAK3052911.1"/>
    <property type="molecule type" value="Genomic_DNA"/>
</dbReference>
<protein>
    <submittedName>
        <fullName evidence="4">Uncharacterized protein</fullName>
    </submittedName>
</protein>
<evidence type="ECO:0000256" key="3">
    <source>
        <dbReference type="SAM" id="Phobius"/>
    </source>
</evidence>
<keyword evidence="5" id="KW-1185">Reference proteome</keyword>
<dbReference type="PANTHER" id="PTHR23159">
    <property type="entry name" value="CENTROSOMAL PROTEIN 2"/>
    <property type="match status" value="1"/>
</dbReference>
<evidence type="ECO:0000256" key="2">
    <source>
        <dbReference type="SAM" id="MobiDB-lite"/>
    </source>
</evidence>
<keyword evidence="3" id="KW-0472">Membrane</keyword>
<feature type="compositionally biased region" description="Basic and acidic residues" evidence="2">
    <location>
        <begin position="300"/>
        <end position="316"/>
    </location>
</feature>
<accession>A0AAJ0DFL0</accession>
<dbReference type="PANTHER" id="PTHR23159:SF60">
    <property type="entry name" value="SPINDLE ASSEMBLY ABNORMAL PROTEIN 4"/>
    <property type="match status" value="1"/>
</dbReference>
<feature type="coiled-coil region" evidence="1">
    <location>
        <begin position="199"/>
        <end position="268"/>
    </location>
</feature>
<feature type="coiled-coil region" evidence="1">
    <location>
        <begin position="377"/>
        <end position="459"/>
    </location>
</feature>
<evidence type="ECO:0000313" key="5">
    <source>
        <dbReference type="Proteomes" id="UP001271007"/>
    </source>
</evidence>
<keyword evidence="3" id="KW-0812">Transmembrane</keyword>
<dbReference type="Proteomes" id="UP001271007">
    <property type="component" value="Unassembled WGS sequence"/>
</dbReference>
<name>A0AAJ0DFL0_9PEZI</name>
<comment type="caution">
    <text evidence="4">The sequence shown here is derived from an EMBL/GenBank/DDBJ whole genome shotgun (WGS) entry which is preliminary data.</text>
</comment>
<keyword evidence="3" id="KW-1133">Transmembrane helix</keyword>
<reference evidence="4" key="1">
    <citation type="submission" date="2023-04" db="EMBL/GenBank/DDBJ databases">
        <title>Black Yeasts Isolated from many extreme environments.</title>
        <authorList>
            <person name="Coleine C."/>
            <person name="Stajich J.E."/>
            <person name="Selbmann L."/>
        </authorList>
    </citation>
    <scope>NUCLEOTIDE SEQUENCE</scope>
    <source>
        <strain evidence="4">CCFEE 5312</strain>
    </source>
</reference>
<feature type="region of interest" description="Disordered" evidence="2">
    <location>
        <begin position="541"/>
        <end position="592"/>
    </location>
</feature>
<feature type="region of interest" description="Disordered" evidence="2">
    <location>
        <begin position="628"/>
        <end position="660"/>
    </location>
</feature>
<evidence type="ECO:0000313" key="4">
    <source>
        <dbReference type="EMBL" id="KAK3052911.1"/>
    </source>
</evidence>
<feature type="compositionally biased region" description="Polar residues" evidence="2">
    <location>
        <begin position="628"/>
        <end position="649"/>
    </location>
</feature>
<feature type="region of interest" description="Disordered" evidence="2">
    <location>
        <begin position="300"/>
        <end position="322"/>
    </location>
</feature>
<organism evidence="4 5">
    <name type="scientific">Extremus antarcticus</name>
    <dbReference type="NCBI Taxonomy" id="702011"/>
    <lineage>
        <taxon>Eukaryota</taxon>
        <taxon>Fungi</taxon>
        <taxon>Dikarya</taxon>
        <taxon>Ascomycota</taxon>
        <taxon>Pezizomycotina</taxon>
        <taxon>Dothideomycetes</taxon>
        <taxon>Dothideomycetidae</taxon>
        <taxon>Mycosphaerellales</taxon>
        <taxon>Extremaceae</taxon>
        <taxon>Extremus</taxon>
    </lineage>
</organism>